<evidence type="ECO:0000313" key="3">
    <source>
        <dbReference type="Proteomes" id="UP000092666"/>
    </source>
</evidence>
<feature type="region of interest" description="Disordered" evidence="1">
    <location>
        <begin position="128"/>
        <end position="170"/>
    </location>
</feature>
<feature type="compositionally biased region" description="Low complexity" evidence="1">
    <location>
        <begin position="147"/>
        <end position="167"/>
    </location>
</feature>
<reference evidence="2 3" key="1">
    <citation type="submission" date="2013-07" db="EMBL/GenBank/DDBJ databases">
        <title>The Genome Sequence of Cryptococcus heveanensis BCC8398.</title>
        <authorList>
            <consortium name="The Broad Institute Genome Sequencing Platform"/>
            <person name="Cuomo C."/>
            <person name="Litvintseva A."/>
            <person name="Chen Y."/>
            <person name="Heitman J."/>
            <person name="Sun S."/>
            <person name="Springer D."/>
            <person name="Dromer F."/>
            <person name="Young S.K."/>
            <person name="Zeng Q."/>
            <person name="Gargeya S."/>
            <person name="Fitzgerald M."/>
            <person name="Abouelleil A."/>
            <person name="Alvarado L."/>
            <person name="Berlin A.M."/>
            <person name="Chapman S.B."/>
            <person name="Dewar J."/>
            <person name="Goldberg J."/>
            <person name="Griggs A."/>
            <person name="Gujja S."/>
            <person name="Hansen M."/>
            <person name="Howarth C."/>
            <person name="Imamovic A."/>
            <person name="Larimer J."/>
            <person name="McCowan C."/>
            <person name="Murphy C."/>
            <person name="Pearson M."/>
            <person name="Priest M."/>
            <person name="Roberts A."/>
            <person name="Saif S."/>
            <person name="Shea T."/>
            <person name="Sykes S."/>
            <person name="Wortman J."/>
            <person name="Nusbaum C."/>
            <person name="Birren B."/>
        </authorList>
    </citation>
    <scope>NUCLEOTIDE SEQUENCE [LARGE SCALE GENOMIC DNA]</scope>
    <source>
        <strain evidence="2 3">BCC8398</strain>
    </source>
</reference>
<evidence type="ECO:0000313" key="2">
    <source>
        <dbReference type="EMBL" id="OCF31466.1"/>
    </source>
</evidence>
<gene>
    <name evidence="2" type="ORF">I316_06868</name>
</gene>
<dbReference type="EMBL" id="KV700134">
    <property type="protein sequence ID" value="OCF31466.1"/>
    <property type="molecule type" value="Genomic_DNA"/>
</dbReference>
<protein>
    <submittedName>
        <fullName evidence="2">Uncharacterized protein</fullName>
    </submittedName>
</protein>
<sequence length="347" mass="36921">MPLLSARARYLLASLNLNSKSIPAVPNSTSKLVFSTSLAFAIPLRLFGSFASASTQQSEAAPGQAQAQCTRYLVRRPSEMASRESPFPVVFVRAKGLGLEEEGEWKDWSAMFSERGYTAVEIDIVPAPSSSIPPSPSSPPPPPPTTPSSADDAATSDTPAPAAAQPQPFKPMTTTLATQIRLLSIPFPPIIIARGAGSALLAQAFVEDHPASGLVLINPPPDEDPRRPAPYSTAAAAATATKNASLTRAATAGSNQSDNANVNTTWTWPKFGYEPHFPLLIMSSQAGLQRLSTTHRLVREGGNDVSGQRGRGKGLEVGVLDGNEDELGELSERGRMDVERWMDRCGF</sequence>
<proteinExistence type="predicted"/>
<dbReference type="OrthoDB" id="3365310at2759"/>
<reference evidence="3" key="2">
    <citation type="submission" date="2013-12" db="EMBL/GenBank/DDBJ databases">
        <title>Evolution of pathogenesis and genome organization in the Tremellales.</title>
        <authorList>
            <person name="Cuomo C."/>
            <person name="Litvintseva A."/>
            <person name="Heitman J."/>
            <person name="Chen Y."/>
            <person name="Sun S."/>
            <person name="Springer D."/>
            <person name="Dromer F."/>
            <person name="Young S."/>
            <person name="Zeng Q."/>
            <person name="Chapman S."/>
            <person name="Gujja S."/>
            <person name="Saif S."/>
            <person name="Birren B."/>
        </authorList>
    </citation>
    <scope>NUCLEOTIDE SEQUENCE [LARGE SCALE GENOMIC DNA]</scope>
    <source>
        <strain evidence="3">BCC8398</strain>
    </source>
</reference>
<keyword evidence="3" id="KW-1185">Reference proteome</keyword>
<dbReference type="AlphaFoldDB" id="A0A1B9GKC8"/>
<feature type="compositionally biased region" description="Pro residues" evidence="1">
    <location>
        <begin position="131"/>
        <end position="146"/>
    </location>
</feature>
<evidence type="ECO:0000256" key="1">
    <source>
        <dbReference type="SAM" id="MobiDB-lite"/>
    </source>
</evidence>
<name>A0A1B9GKC8_9TREE</name>
<dbReference type="Proteomes" id="UP000092666">
    <property type="component" value="Unassembled WGS sequence"/>
</dbReference>
<accession>A0A1B9GKC8</accession>
<organism evidence="2 3">
    <name type="scientific">Kwoniella heveanensis BCC8398</name>
    <dbReference type="NCBI Taxonomy" id="1296120"/>
    <lineage>
        <taxon>Eukaryota</taxon>
        <taxon>Fungi</taxon>
        <taxon>Dikarya</taxon>
        <taxon>Basidiomycota</taxon>
        <taxon>Agaricomycotina</taxon>
        <taxon>Tremellomycetes</taxon>
        <taxon>Tremellales</taxon>
        <taxon>Cryptococcaceae</taxon>
        <taxon>Kwoniella</taxon>
    </lineage>
</organism>